<keyword evidence="2" id="KW-0732">Signal</keyword>
<organism evidence="3 4">
    <name type="scientific">Phlyctema vagabunda</name>
    <dbReference type="NCBI Taxonomy" id="108571"/>
    <lineage>
        <taxon>Eukaryota</taxon>
        <taxon>Fungi</taxon>
        <taxon>Dikarya</taxon>
        <taxon>Ascomycota</taxon>
        <taxon>Pezizomycotina</taxon>
        <taxon>Leotiomycetes</taxon>
        <taxon>Helotiales</taxon>
        <taxon>Dermateaceae</taxon>
        <taxon>Phlyctema</taxon>
    </lineage>
</organism>
<feature type="compositionally biased region" description="Low complexity" evidence="1">
    <location>
        <begin position="125"/>
        <end position="136"/>
    </location>
</feature>
<protein>
    <submittedName>
        <fullName evidence="3">Uncharacterized protein</fullName>
    </submittedName>
</protein>
<evidence type="ECO:0000313" key="4">
    <source>
        <dbReference type="Proteomes" id="UP001629113"/>
    </source>
</evidence>
<gene>
    <name evidence="3" type="ORF">PVAG01_07920</name>
</gene>
<reference evidence="3 4" key="1">
    <citation type="submission" date="2024-06" db="EMBL/GenBank/DDBJ databases">
        <title>Complete genome of Phlyctema vagabunda strain 19-DSS-EL-015.</title>
        <authorList>
            <person name="Fiorenzani C."/>
        </authorList>
    </citation>
    <scope>NUCLEOTIDE SEQUENCE [LARGE SCALE GENOMIC DNA]</scope>
    <source>
        <strain evidence="3 4">19-DSS-EL-015</strain>
    </source>
</reference>
<feature type="compositionally biased region" description="Basic and acidic residues" evidence="1">
    <location>
        <begin position="55"/>
        <end position="89"/>
    </location>
</feature>
<dbReference type="EMBL" id="JBFCZG010000006">
    <property type="protein sequence ID" value="KAL3421475.1"/>
    <property type="molecule type" value="Genomic_DNA"/>
</dbReference>
<name>A0ABR4PDX7_9HELO</name>
<comment type="caution">
    <text evidence="3">The sequence shown here is derived from an EMBL/GenBank/DDBJ whole genome shotgun (WGS) entry which is preliminary data.</text>
</comment>
<dbReference type="Proteomes" id="UP001629113">
    <property type="component" value="Unassembled WGS sequence"/>
</dbReference>
<proteinExistence type="predicted"/>
<evidence type="ECO:0000313" key="3">
    <source>
        <dbReference type="EMBL" id="KAL3421475.1"/>
    </source>
</evidence>
<sequence length="156" mass="17468">MRLSLIVQAIMGLLFLAAPITGYPITQKTMSELVLEELLDRFLLFSCWMLGDMPDHELPSQEAETRRGCEEEQRRITSKSRDPRLESLMRELSLPTHGYDGPSRARNAPRHHGDHRSTLLQKNYGAGTDTDTTTVTEKGDTTPPPPAESGPRRGNP</sequence>
<feature type="signal peptide" evidence="2">
    <location>
        <begin position="1"/>
        <end position="22"/>
    </location>
</feature>
<keyword evidence="4" id="KW-1185">Reference proteome</keyword>
<evidence type="ECO:0000256" key="2">
    <source>
        <dbReference type="SAM" id="SignalP"/>
    </source>
</evidence>
<feature type="chain" id="PRO_5045713840" evidence="2">
    <location>
        <begin position="23"/>
        <end position="156"/>
    </location>
</feature>
<feature type="region of interest" description="Disordered" evidence="1">
    <location>
        <begin position="55"/>
        <end position="156"/>
    </location>
</feature>
<accession>A0ABR4PDX7</accession>
<evidence type="ECO:0000256" key="1">
    <source>
        <dbReference type="SAM" id="MobiDB-lite"/>
    </source>
</evidence>